<comment type="caution">
    <text evidence="1">The sequence shown here is derived from an EMBL/GenBank/DDBJ whole genome shotgun (WGS) entry which is preliminary data.</text>
</comment>
<organism evidence="1 2">
    <name type="scientific">Catharanthus roseus</name>
    <name type="common">Madagascar periwinkle</name>
    <name type="synonym">Vinca rosea</name>
    <dbReference type="NCBI Taxonomy" id="4058"/>
    <lineage>
        <taxon>Eukaryota</taxon>
        <taxon>Viridiplantae</taxon>
        <taxon>Streptophyta</taxon>
        <taxon>Embryophyta</taxon>
        <taxon>Tracheophyta</taxon>
        <taxon>Spermatophyta</taxon>
        <taxon>Magnoliopsida</taxon>
        <taxon>eudicotyledons</taxon>
        <taxon>Gunneridae</taxon>
        <taxon>Pentapetalae</taxon>
        <taxon>asterids</taxon>
        <taxon>lamiids</taxon>
        <taxon>Gentianales</taxon>
        <taxon>Apocynaceae</taxon>
        <taxon>Rauvolfioideae</taxon>
        <taxon>Vinceae</taxon>
        <taxon>Catharanthinae</taxon>
        <taxon>Catharanthus</taxon>
    </lineage>
</organism>
<proteinExistence type="predicted"/>
<dbReference type="Proteomes" id="UP001060085">
    <property type="component" value="Linkage Group LG05"/>
</dbReference>
<evidence type="ECO:0000313" key="2">
    <source>
        <dbReference type="Proteomes" id="UP001060085"/>
    </source>
</evidence>
<accession>A0ACC0AP18</accession>
<dbReference type="EMBL" id="CM044705">
    <property type="protein sequence ID" value="KAI5662000.1"/>
    <property type="molecule type" value="Genomic_DNA"/>
</dbReference>
<name>A0ACC0AP18_CATRO</name>
<protein>
    <submittedName>
        <fullName evidence="1">Uncharacterized protein</fullName>
    </submittedName>
</protein>
<keyword evidence="2" id="KW-1185">Reference proteome</keyword>
<gene>
    <name evidence="1" type="ORF">M9H77_21323</name>
</gene>
<reference evidence="2" key="1">
    <citation type="journal article" date="2023" name="Nat. Plants">
        <title>Single-cell RNA sequencing provides a high-resolution roadmap for understanding the multicellular compartmentation of specialized metabolism.</title>
        <authorList>
            <person name="Sun S."/>
            <person name="Shen X."/>
            <person name="Li Y."/>
            <person name="Li Y."/>
            <person name="Wang S."/>
            <person name="Li R."/>
            <person name="Zhang H."/>
            <person name="Shen G."/>
            <person name="Guo B."/>
            <person name="Wei J."/>
            <person name="Xu J."/>
            <person name="St-Pierre B."/>
            <person name="Chen S."/>
            <person name="Sun C."/>
        </authorList>
    </citation>
    <scope>NUCLEOTIDE SEQUENCE [LARGE SCALE GENOMIC DNA]</scope>
</reference>
<sequence>MDCDANYLCGKDSSEASPKSHLNTSQELVPRKDLQEYCGSKRGSGMILFSLFLEDHLLSRPNSLLEGFFDAWFREYEEQETNCRDKGCLDHFLYKSKDVYNPIEEPKEVKTSQISHQPRSTGDDRSHPTMNDRCFPIKKIENTTENRRKQIENKETETAGNKFKNLLQTAVKEYWNKNLPANGRLPLSSTVGPRHSKENLDRTLPWMVGLDLSHDSSTFRFRKEELGVRIGNKTPSNSSSIRLMFMMFLSDNDLRRIDFIFISRIQRGELDPFDVEPECTLRSAHRAFRFETVINNVIIAVEKTEEGQQDPPLINPLFVSPPPPPMAE</sequence>
<evidence type="ECO:0000313" key="1">
    <source>
        <dbReference type="EMBL" id="KAI5662000.1"/>
    </source>
</evidence>